<dbReference type="Pfam" id="PF02875">
    <property type="entry name" value="Mur_ligase_C"/>
    <property type="match status" value="1"/>
</dbReference>
<evidence type="ECO:0000256" key="5">
    <source>
        <dbReference type="ARBA" id="ARBA00022840"/>
    </source>
</evidence>
<evidence type="ECO:0000256" key="3">
    <source>
        <dbReference type="ARBA" id="ARBA00022618"/>
    </source>
</evidence>
<dbReference type="HAMAP" id="MF_02019">
    <property type="entry name" value="MurF"/>
    <property type="match status" value="1"/>
</dbReference>
<reference evidence="15 16" key="1">
    <citation type="submission" date="2019-12" db="EMBL/GenBank/DDBJ databases">
        <title>Halomonas rutogse sp. nov. isolated from two lakes on Tibetan Plateau.</title>
        <authorList>
            <person name="Gao P."/>
        </authorList>
    </citation>
    <scope>NUCLEOTIDE SEQUENCE [LARGE SCALE GENOMIC DNA]</scope>
    <source>
        <strain evidence="15 16">ZH2S</strain>
    </source>
</reference>
<keyword evidence="6 10" id="KW-0133">Cell shape</keyword>
<dbReference type="AlphaFoldDB" id="A0A7X3GXQ1"/>
<keyword evidence="2 10" id="KW-0436">Ligase</keyword>
<accession>A0A7X3GXQ1</accession>
<comment type="catalytic activity">
    <reaction evidence="10 11">
        <text>D-alanyl-D-alanine + UDP-N-acetyl-alpha-D-muramoyl-L-alanyl-gamma-D-glutamyl-meso-2,6-diaminopimelate + ATP = UDP-N-acetyl-alpha-D-muramoyl-L-alanyl-gamma-D-glutamyl-meso-2,6-diaminopimeloyl-D-alanyl-D-alanine + ADP + phosphate + H(+)</text>
        <dbReference type="Rhea" id="RHEA:28374"/>
        <dbReference type="ChEBI" id="CHEBI:15378"/>
        <dbReference type="ChEBI" id="CHEBI:30616"/>
        <dbReference type="ChEBI" id="CHEBI:43474"/>
        <dbReference type="ChEBI" id="CHEBI:57822"/>
        <dbReference type="ChEBI" id="CHEBI:61386"/>
        <dbReference type="ChEBI" id="CHEBI:83905"/>
        <dbReference type="ChEBI" id="CHEBI:456216"/>
        <dbReference type="EC" id="6.3.2.10"/>
    </reaction>
</comment>
<gene>
    <name evidence="10 15" type="primary">murF</name>
    <name evidence="15" type="ORF">GPM19_01125</name>
</gene>
<evidence type="ECO:0000259" key="13">
    <source>
        <dbReference type="Pfam" id="PF02875"/>
    </source>
</evidence>
<dbReference type="Gene3D" id="3.40.1390.10">
    <property type="entry name" value="MurE/MurF, N-terminal domain"/>
    <property type="match status" value="1"/>
</dbReference>
<feature type="domain" description="Mur ligase N-terminal catalytic" evidence="12">
    <location>
        <begin position="25"/>
        <end position="71"/>
    </location>
</feature>
<dbReference type="EMBL" id="WTKP01000001">
    <property type="protein sequence ID" value="MWJ26822.1"/>
    <property type="molecule type" value="Genomic_DNA"/>
</dbReference>
<comment type="caution">
    <text evidence="15">The sequence shown here is derived from an EMBL/GenBank/DDBJ whole genome shotgun (WGS) entry which is preliminary data.</text>
</comment>
<dbReference type="InterPro" id="IPR036615">
    <property type="entry name" value="Mur_ligase_C_dom_sf"/>
</dbReference>
<dbReference type="InterPro" id="IPR036565">
    <property type="entry name" value="Mur-like_cat_sf"/>
</dbReference>
<dbReference type="InterPro" id="IPR000713">
    <property type="entry name" value="Mur_ligase_N"/>
</dbReference>
<keyword evidence="9 10" id="KW-0961">Cell wall biogenesis/degradation</keyword>
<keyword evidence="7 10" id="KW-0573">Peptidoglycan synthesis</keyword>
<comment type="similarity">
    <text evidence="10">Belongs to the MurCDEF family. MurF subfamily.</text>
</comment>
<dbReference type="GO" id="GO:0071555">
    <property type="term" value="P:cell wall organization"/>
    <property type="evidence" value="ECO:0007669"/>
    <property type="project" value="UniProtKB-KW"/>
</dbReference>
<dbReference type="GO" id="GO:0005524">
    <property type="term" value="F:ATP binding"/>
    <property type="evidence" value="ECO:0007669"/>
    <property type="project" value="UniProtKB-UniRule"/>
</dbReference>
<dbReference type="NCBIfam" id="TIGR01143">
    <property type="entry name" value="murF"/>
    <property type="match status" value="1"/>
</dbReference>
<keyword evidence="5 10" id="KW-0067">ATP-binding</keyword>
<dbReference type="GO" id="GO:0047480">
    <property type="term" value="F:UDP-N-acetylmuramoyl-tripeptide-D-alanyl-D-alanine ligase activity"/>
    <property type="evidence" value="ECO:0007669"/>
    <property type="project" value="UniProtKB-UniRule"/>
</dbReference>
<keyword evidence="16" id="KW-1185">Reference proteome</keyword>
<evidence type="ECO:0000256" key="4">
    <source>
        <dbReference type="ARBA" id="ARBA00022741"/>
    </source>
</evidence>
<evidence type="ECO:0000259" key="14">
    <source>
        <dbReference type="Pfam" id="PF08245"/>
    </source>
</evidence>
<evidence type="ECO:0000256" key="6">
    <source>
        <dbReference type="ARBA" id="ARBA00022960"/>
    </source>
</evidence>
<dbReference type="UniPathway" id="UPA00219"/>
<evidence type="ECO:0000256" key="10">
    <source>
        <dbReference type="HAMAP-Rule" id="MF_02019"/>
    </source>
</evidence>
<dbReference type="InterPro" id="IPR013221">
    <property type="entry name" value="Mur_ligase_cen"/>
</dbReference>
<dbReference type="Proteomes" id="UP000437638">
    <property type="component" value="Unassembled WGS sequence"/>
</dbReference>
<evidence type="ECO:0000256" key="2">
    <source>
        <dbReference type="ARBA" id="ARBA00022598"/>
    </source>
</evidence>
<evidence type="ECO:0000313" key="16">
    <source>
        <dbReference type="Proteomes" id="UP000437638"/>
    </source>
</evidence>
<dbReference type="InterPro" id="IPR051046">
    <property type="entry name" value="MurCDEF_CellWall_CoF430Synth"/>
</dbReference>
<keyword evidence="8 10" id="KW-0131">Cell cycle</keyword>
<dbReference type="PANTHER" id="PTHR43024:SF1">
    <property type="entry name" value="UDP-N-ACETYLMURAMOYL-TRIPEPTIDE--D-ALANYL-D-ALANINE LIGASE"/>
    <property type="match status" value="1"/>
</dbReference>
<comment type="function">
    <text evidence="10 11">Involved in cell wall formation. Catalyzes the final step in the synthesis of UDP-N-acetylmuramoyl-pentapeptide, the precursor of murein.</text>
</comment>
<protein>
    <recommendedName>
        <fullName evidence="10 11">UDP-N-acetylmuramoyl-tripeptide--D-alanyl-D-alanine ligase</fullName>
        <ecNumber evidence="10 11">6.3.2.10</ecNumber>
    </recommendedName>
    <alternativeName>
        <fullName evidence="10">D-alanyl-D-alanine-adding enzyme</fullName>
    </alternativeName>
</protein>
<dbReference type="SUPFAM" id="SSF53244">
    <property type="entry name" value="MurD-like peptide ligases, peptide-binding domain"/>
    <property type="match status" value="1"/>
</dbReference>
<dbReference type="Gene3D" id="3.40.1190.10">
    <property type="entry name" value="Mur-like, catalytic domain"/>
    <property type="match status" value="1"/>
</dbReference>
<comment type="pathway">
    <text evidence="10 11">Cell wall biogenesis; peptidoglycan biosynthesis.</text>
</comment>
<dbReference type="EC" id="6.3.2.10" evidence="10 11"/>
<dbReference type="Pfam" id="PF01225">
    <property type="entry name" value="Mur_ligase"/>
    <property type="match status" value="1"/>
</dbReference>
<evidence type="ECO:0000256" key="8">
    <source>
        <dbReference type="ARBA" id="ARBA00023306"/>
    </source>
</evidence>
<evidence type="ECO:0000256" key="9">
    <source>
        <dbReference type="ARBA" id="ARBA00023316"/>
    </source>
</evidence>
<evidence type="ECO:0000259" key="12">
    <source>
        <dbReference type="Pfam" id="PF01225"/>
    </source>
</evidence>
<evidence type="ECO:0000256" key="7">
    <source>
        <dbReference type="ARBA" id="ARBA00022984"/>
    </source>
</evidence>
<dbReference type="InterPro" id="IPR004101">
    <property type="entry name" value="Mur_ligase_C"/>
</dbReference>
<organism evidence="15 16">
    <name type="scientific">Vreelandella zhuhanensis</name>
    <dbReference type="NCBI Taxonomy" id="2684210"/>
    <lineage>
        <taxon>Bacteria</taxon>
        <taxon>Pseudomonadati</taxon>
        <taxon>Pseudomonadota</taxon>
        <taxon>Gammaproteobacteria</taxon>
        <taxon>Oceanospirillales</taxon>
        <taxon>Halomonadaceae</taxon>
        <taxon>Vreelandella</taxon>
    </lineage>
</organism>
<dbReference type="SUPFAM" id="SSF63418">
    <property type="entry name" value="MurE/MurF N-terminal domain"/>
    <property type="match status" value="1"/>
</dbReference>
<proteinExistence type="inferred from homology"/>
<feature type="domain" description="Mur ligase C-terminal" evidence="13">
    <location>
        <begin position="316"/>
        <end position="435"/>
    </location>
</feature>
<dbReference type="GO" id="GO:0051301">
    <property type="term" value="P:cell division"/>
    <property type="evidence" value="ECO:0007669"/>
    <property type="project" value="UniProtKB-KW"/>
</dbReference>
<comment type="caution">
    <text evidence="10">Lacks conserved residue(s) required for the propagation of feature annotation.</text>
</comment>
<dbReference type="InterPro" id="IPR005863">
    <property type="entry name" value="UDP-N-AcMur_synth"/>
</dbReference>
<name>A0A7X3GXQ1_9GAMM</name>
<dbReference type="GO" id="GO:0009252">
    <property type="term" value="P:peptidoglycan biosynthetic process"/>
    <property type="evidence" value="ECO:0007669"/>
    <property type="project" value="UniProtKB-UniRule"/>
</dbReference>
<comment type="subcellular location">
    <subcellularLocation>
        <location evidence="10 11">Cytoplasm</location>
    </subcellularLocation>
</comment>
<sequence>MRSWTLAEVAQALAIPPPAEDLAFTAIVTDTRRVVPGCLFVALKGERFDAHDFIAQAREQGAAAALVARPVADILPQIQCSDTQLALGLLGRYRRECWGNSLVAVTGNSGKTTVKEILAVLLGGRETTLATQGNLNNAIGAPLTLLELDECHQSAVVELGANHLGEIAWTTAMAKPQVAVITNVTGAHIGEFGGMGNIAQAKGEILTGLSADGVAVLNLDDVYYHFWAALAAPRQVWSFGLDERARVHARALSCDAVGRYAFTLAAAGCELGRVSLPLLGKHNVSNALAASAAALALGVEPSQVISRLSQVSALPGRLCAVDGPHGACILDDSYNANPGAMQAALETLASLPRPHWCAFGAMGELGSEAERLHIEVGDQARALGIEVLLTFGEPAQAASRAFGAGGQHFTDHAALVRHVINTLPPGASLLVKGSRSAAMDTVVAALRSDKPR</sequence>
<dbReference type="SUPFAM" id="SSF53623">
    <property type="entry name" value="MurD-like peptide ligases, catalytic domain"/>
    <property type="match status" value="1"/>
</dbReference>
<keyword evidence="4 10" id="KW-0547">Nucleotide-binding</keyword>
<dbReference type="RefSeq" id="WP_160417045.1">
    <property type="nucleotide sequence ID" value="NZ_WTKP01000001.1"/>
</dbReference>
<evidence type="ECO:0000256" key="11">
    <source>
        <dbReference type="RuleBase" id="RU004136"/>
    </source>
</evidence>
<evidence type="ECO:0000313" key="15">
    <source>
        <dbReference type="EMBL" id="MWJ26822.1"/>
    </source>
</evidence>
<keyword evidence="1 10" id="KW-0963">Cytoplasm</keyword>
<dbReference type="Pfam" id="PF08245">
    <property type="entry name" value="Mur_ligase_M"/>
    <property type="match status" value="1"/>
</dbReference>
<dbReference type="GO" id="GO:0008360">
    <property type="term" value="P:regulation of cell shape"/>
    <property type="evidence" value="ECO:0007669"/>
    <property type="project" value="UniProtKB-KW"/>
</dbReference>
<dbReference type="PANTHER" id="PTHR43024">
    <property type="entry name" value="UDP-N-ACETYLMURAMOYL-TRIPEPTIDE--D-ALANYL-D-ALANINE LIGASE"/>
    <property type="match status" value="1"/>
</dbReference>
<feature type="domain" description="Mur ligase central" evidence="14">
    <location>
        <begin position="105"/>
        <end position="294"/>
    </location>
</feature>
<keyword evidence="3 10" id="KW-0132">Cell division</keyword>
<dbReference type="Gene3D" id="3.90.190.20">
    <property type="entry name" value="Mur ligase, C-terminal domain"/>
    <property type="match status" value="1"/>
</dbReference>
<dbReference type="InterPro" id="IPR035911">
    <property type="entry name" value="MurE/MurF_N"/>
</dbReference>
<evidence type="ECO:0000256" key="1">
    <source>
        <dbReference type="ARBA" id="ARBA00022490"/>
    </source>
</evidence>
<dbReference type="GO" id="GO:0005737">
    <property type="term" value="C:cytoplasm"/>
    <property type="evidence" value="ECO:0007669"/>
    <property type="project" value="UniProtKB-SubCell"/>
</dbReference>